<feature type="transmembrane region" description="Helical" evidence="6">
    <location>
        <begin position="185"/>
        <end position="203"/>
    </location>
</feature>
<evidence type="ECO:0000256" key="4">
    <source>
        <dbReference type="ARBA" id="ARBA00022989"/>
    </source>
</evidence>
<comment type="subcellular location">
    <subcellularLocation>
        <location evidence="1">Cell membrane</location>
        <topology evidence="1">Multi-pass membrane protein</topology>
    </subcellularLocation>
</comment>
<feature type="transmembrane region" description="Helical" evidence="6">
    <location>
        <begin position="84"/>
        <end position="110"/>
    </location>
</feature>
<feature type="transmembrane region" description="Helical" evidence="6">
    <location>
        <begin position="215"/>
        <end position="237"/>
    </location>
</feature>
<evidence type="ECO:0000256" key="6">
    <source>
        <dbReference type="SAM" id="Phobius"/>
    </source>
</evidence>
<keyword evidence="3 6" id="KW-0812">Transmembrane</keyword>
<feature type="transmembrane region" description="Helical" evidence="6">
    <location>
        <begin position="142"/>
        <end position="165"/>
    </location>
</feature>
<dbReference type="AlphaFoldDB" id="A0A6J7F7W3"/>
<evidence type="ECO:0000256" key="2">
    <source>
        <dbReference type="ARBA" id="ARBA00022475"/>
    </source>
</evidence>
<sequence>MRTQLVTVAKPVKSVFAEYGIHRGSLACGGMAYFVLLAMAPAAVAMGALTGKLIGPDNARSGIQAILEQIPGNSTEFQSTVDSILNVMTSASTGVVTLASIISFLVAIYASSKAIMALRMALDAAFNFEGVRHGLLGRVRDALFTLVGLLLMSAIVLILTILPQILRLFGVEDFHLSTGIGWSDWLIFSAVVWGLVLALYRWVPSKKSSVTWKSPIAIAVTIWLLGASAGVGIYVGFSSTMGAAIAAFGAPMIVLLWLYFSFMGILLGAEAQAYINATGEKKNG</sequence>
<gene>
    <name evidence="7" type="ORF">UFOPK3495_00233</name>
</gene>
<keyword evidence="2" id="KW-1003">Cell membrane</keyword>
<feature type="transmembrane region" description="Helical" evidence="6">
    <location>
        <begin position="243"/>
        <end position="267"/>
    </location>
</feature>
<accession>A0A6J7F7W3</accession>
<evidence type="ECO:0000256" key="1">
    <source>
        <dbReference type="ARBA" id="ARBA00004651"/>
    </source>
</evidence>
<keyword evidence="5 6" id="KW-0472">Membrane</keyword>
<evidence type="ECO:0000313" key="7">
    <source>
        <dbReference type="EMBL" id="CAB4889495.1"/>
    </source>
</evidence>
<dbReference type="PANTHER" id="PTHR30213">
    <property type="entry name" value="INNER MEMBRANE PROTEIN YHJD"/>
    <property type="match status" value="1"/>
</dbReference>
<proteinExistence type="predicted"/>
<organism evidence="7">
    <name type="scientific">freshwater metagenome</name>
    <dbReference type="NCBI Taxonomy" id="449393"/>
    <lineage>
        <taxon>unclassified sequences</taxon>
        <taxon>metagenomes</taxon>
        <taxon>ecological metagenomes</taxon>
    </lineage>
</organism>
<protein>
    <submittedName>
        <fullName evidence="7">Unannotated protein</fullName>
    </submittedName>
</protein>
<dbReference type="InterPro" id="IPR017039">
    <property type="entry name" value="Virul_fac_BrkB"/>
</dbReference>
<evidence type="ECO:0000256" key="3">
    <source>
        <dbReference type="ARBA" id="ARBA00022692"/>
    </source>
</evidence>
<feature type="transmembrane region" description="Helical" evidence="6">
    <location>
        <begin position="31"/>
        <end position="49"/>
    </location>
</feature>
<dbReference type="Pfam" id="PF03631">
    <property type="entry name" value="Virul_fac_BrkB"/>
    <property type="match status" value="1"/>
</dbReference>
<name>A0A6J7F7W3_9ZZZZ</name>
<evidence type="ECO:0000256" key="5">
    <source>
        <dbReference type="ARBA" id="ARBA00023136"/>
    </source>
</evidence>
<reference evidence="7" key="1">
    <citation type="submission" date="2020-05" db="EMBL/GenBank/DDBJ databases">
        <authorList>
            <person name="Chiriac C."/>
            <person name="Salcher M."/>
            <person name="Ghai R."/>
            <person name="Kavagutti S V."/>
        </authorList>
    </citation>
    <scope>NUCLEOTIDE SEQUENCE</scope>
</reference>
<dbReference type="PANTHER" id="PTHR30213:SF0">
    <property type="entry name" value="UPF0761 MEMBRANE PROTEIN YIHY"/>
    <property type="match status" value="1"/>
</dbReference>
<dbReference type="GO" id="GO:0005886">
    <property type="term" value="C:plasma membrane"/>
    <property type="evidence" value="ECO:0007669"/>
    <property type="project" value="UniProtKB-SubCell"/>
</dbReference>
<keyword evidence="4 6" id="KW-1133">Transmembrane helix</keyword>
<dbReference type="EMBL" id="CAFBMC010000007">
    <property type="protein sequence ID" value="CAB4889495.1"/>
    <property type="molecule type" value="Genomic_DNA"/>
</dbReference>
<dbReference type="PIRSF" id="PIRSF035875">
    <property type="entry name" value="RNase_BN"/>
    <property type="match status" value="1"/>
</dbReference>